<keyword evidence="2" id="KW-1185">Reference proteome</keyword>
<gene>
    <name evidence="1" type="ORF">GCM10007966_09180</name>
</gene>
<proteinExistence type="predicted"/>
<reference evidence="1" key="2">
    <citation type="submission" date="2020-09" db="EMBL/GenBank/DDBJ databases">
        <authorList>
            <person name="Sun Q."/>
            <person name="Ohkuma M."/>
        </authorList>
    </citation>
    <scope>NUCLEOTIDE SEQUENCE</scope>
    <source>
        <strain evidence="1">JCM 13919</strain>
    </source>
</reference>
<reference evidence="1" key="1">
    <citation type="journal article" date="2014" name="Int. J. Syst. Evol. Microbiol.">
        <title>Complete genome sequence of Corynebacterium casei LMG S-19264T (=DSM 44701T), isolated from a smear-ripened cheese.</title>
        <authorList>
            <consortium name="US DOE Joint Genome Institute (JGI-PGF)"/>
            <person name="Walter F."/>
            <person name="Albersmeier A."/>
            <person name="Kalinowski J."/>
            <person name="Ruckert C."/>
        </authorList>
    </citation>
    <scope>NUCLEOTIDE SEQUENCE</scope>
    <source>
        <strain evidence="1">JCM 13919</strain>
    </source>
</reference>
<dbReference type="EMBL" id="BMOB01000003">
    <property type="protein sequence ID" value="GGI82739.1"/>
    <property type="molecule type" value="Genomic_DNA"/>
</dbReference>
<dbReference type="AlphaFoldDB" id="A0A917NAI6"/>
<dbReference type="OrthoDB" id="5643102at2"/>
<dbReference type="Proteomes" id="UP000630149">
    <property type="component" value="Unassembled WGS sequence"/>
</dbReference>
<name>A0A917NAI6_9GAMM</name>
<protein>
    <submittedName>
        <fullName evidence="1">Uncharacterized protein</fullName>
    </submittedName>
</protein>
<accession>A0A917NAI6</accession>
<dbReference type="RefSeq" id="WP_131776154.1">
    <property type="nucleotide sequence ID" value="NZ_BMOB01000003.1"/>
</dbReference>
<sequence>MKNYPKLQIYQGIIQYLLDSTGYDLKNIAALSNATIKNIRSIYHGNELPPSFSSSEKHLVQLYQMVIELNTKKGTNLKHLAKETKYENTQHSTSC</sequence>
<evidence type="ECO:0000313" key="1">
    <source>
        <dbReference type="EMBL" id="GGI82739.1"/>
    </source>
</evidence>
<organism evidence="1 2">
    <name type="scientific">Legionella impletisoli</name>
    <dbReference type="NCBI Taxonomy" id="343510"/>
    <lineage>
        <taxon>Bacteria</taxon>
        <taxon>Pseudomonadati</taxon>
        <taxon>Pseudomonadota</taxon>
        <taxon>Gammaproteobacteria</taxon>
        <taxon>Legionellales</taxon>
        <taxon>Legionellaceae</taxon>
        <taxon>Legionella</taxon>
    </lineage>
</organism>
<evidence type="ECO:0000313" key="2">
    <source>
        <dbReference type="Proteomes" id="UP000630149"/>
    </source>
</evidence>
<comment type="caution">
    <text evidence="1">The sequence shown here is derived from an EMBL/GenBank/DDBJ whole genome shotgun (WGS) entry which is preliminary data.</text>
</comment>